<reference evidence="1" key="2">
    <citation type="submission" date="2021-08" db="EMBL/GenBank/DDBJ databases">
        <authorList>
            <person name="Gostincar C."/>
            <person name="Sun X."/>
            <person name="Song Z."/>
            <person name="Gunde-Cimerman N."/>
        </authorList>
    </citation>
    <scope>NUCLEOTIDE SEQUENCE</scope>
    <source>
        <strain evidence="1">EXF-8016</strain>
    </source>
</reference>
<evidence type="ECO:0000313" key="1">
    <source>
        <dbReference type="EMBL" id="KAH0227420.1"/>
    </source>
</evidence>
<name>A0A9P8GNT7_AURME</name>
<evidence type="ECO:0000313" key="2">
    <source>
        <dbReference type="Proteomes" id="UP000767238"/>
    </source>
</evidence>
<proteinExistence type="predicted"/>
<dbReference type="EMBL" id="JAHFYH010000010">
    <property type="protein sequence ID" value="KAH0227420.1"/>
    <property type="molecule type" value="Genomic_DNA"/>
</dbReference>
<protein>
    <submittedName>
        <fullName evidence="1">Uncharacterized protein</fullName>
    </submittedName>
</protein>
<organism evidence="1 2">
    <name type="scientific">Aureobasidium melanogenum</name>
    <name type="common">Aureobasidium pullulans var. melanogenum</name>
    <dbReference type="NCBI Taxonomy" id="46634"/>
    <lineage>
        <taxon>Eukaryota</taxon>
        <taxon>Fungi</taxon>
        <taxon>Dikarya</taxon>
        <taxon>Ascomycota</taxon>
        <taxon>Pezizomycotina</taxon>
        <taxon>Dothideomycetes</taxon>
        <taxon>Dothideomycetidae</taxon>
        <taxon>Dothideales</taxon>
        <taxon>Saccotheciaceae</taxon>
        <taxon>Aureobasidium</taxon>
    </lineage>
</organism>
<sequence>MANIFHWFNLAPRMPVKVQVDVSSSRSADNLQHVVWAIYNHAFLLESVKKMRRKNFQIVGWSKPSFYALVHLAYAFGRITDFNRVSGNSPFTFDYVAKDFACHFAVSYVFERILKMGRQTGISIHQLATEIFDIPQSNVGVTDAACLTGTK</sequence>
<feature type="non-terminal residue" evidence="1">
    <location>
        <position position="1"/>
    </location>
</feature>
<accession>A0A9P8GNT7</accession>
<dbReference type="AlphaFoldDB" id="A0A9P8GNT7"/>
<comment type="caution">
    <text evidence="1">The sequence shown here is derived from an EMBL/GenBank/DDBJ whole genome shotgun (WGS) entry which is preliminary data.</text>
</comment>
<dbReference type="OrthoDB" id="3899457at2759"/>
<dbReference type="Proteomes" id="UP000767238">
    <property type="component" value="Unassembled WGS sequence"/>
</dbReference>
<gene>
    <name evidence="1" type="ORF">KCV03_g2283</name>
</gene>
<reference evidence="1" key="1">
    <citation type="journal article" date="2021" name="J Fungi (Basel)">
        <title>Virulence traits and population genomics of the black yeast Aureobasidium melanogenum.</title>
        <authorList>
            <person name="Cernosa A."/>
            <person name="Sun X."/>
            <person name="Gostincar C."/>
            <person name="Fang C."/>
            <person name="Gunde-Cimerman N."/>
            <person name="Song Z."/>
        </authorList>
    </citation>
    <scope>NUCLEOTIDE SEQUENCE</scope>
    <source>
        <strain evidence="1">EXF-8016</strain>
    </source>
</reference>